<dbReference type="AlphaFoldDB" id="A0A516G700"/>
<proteinExistence type="predicted"/>
<dbReference type="OrthoDB" id="43980at2"/>
<dbReference type="CDD" id="cd05403">
    <property type="entry name" value="NT_KNTase_like"/>
    <property type="match status" value="1"/>
</dbReference>
<sequence>MAEDRLIARARAFLRQEFPGAEAAFLGGSAATGAATPGSDLDVLVVLPEHWSPVAFVETSRFDGQLVEAFVYGPASLRVWLEKGRAAHRPVLDRLVAEGIPLTDNGLTHELAAQSVAVLAAGPSAPDSEEVHRRLYSLSSAVDDLADRGSQAARAAPRPSAPLDPAETAVLAWTVWREAAELALVADRQWLGTGKWLVRELRRHGDRYGLLSWADASLAAAAAPDTDVLVQQAQAVLDAAGGYLQEGHLRGHRPPDL</sequence>
<dbReference type="GO" id="GO:0016779">
    <property type="term" value="F:nucleotidyltransferase activity"/>
    <property type="evidence" value="ECO:0007669"/>
    <property type="project" value="InterPro"/>
</dbReference>
<dbReference type="KEGG" id="orz:FNH13_02255"/>
<accession>A0A516G700</accession>
<name>A0A516G700_9MICO</name>
<dbReference type="Pfam" id="PF01909">
    <property type="entry name" value="NTP_transf_2"/>
    <property type="match status" value="1"/>
</dbReference>
<evidence type="ECO:0000313" key="3">
    <source>
        <dbReference type="Proteomes" id="UP000315395"/>
    </source>
</evidence>
<keyword evidence="2" id="KW-0808">Transferase</keyword>
<dbReference type="InterPro" id="IPR043519">
    <property type="entry name" value="NT_sf"/>
</dbReference>
<protein>
    <submittedName>
        <fullName evidence="2">Nucleotidyltransferase domain-containing protein</fullName>
    </submittedName>
</protein>
<dbReference type="InterPro" id="IPR002934">
    <property type="entry name" value="Polymerase_NTP_transf_dom"/>
</dbReference>
<dbReference type="SUPFAM" id="SSF81301">
    <property type="entry name" value="Nucleotidyltransferase"/>
    <property type="match status" value="1"/>
</dbReference>
<evidence type="ECO:0000313" key="2">
    <source>
        <dbReference type="EMBL" id="QDO87298.1"/>
    </source>
</evidence>
<gene>
    <name evidence="2" type="ORF">FNH13_02255</name>
</gene>
<dbReference type="RefSeq" id="WP_143781956.1">
    <property type="nucleotide sequence ID" value="NZ_CP041616.1"/>
</dbReference>
<dbReference type="Proteomes" id="UP000315395">
    <property type="component" value="Chromosome"/>
</dbReference>
<feature type="domain" description="Polymerase nucleotidyl transferase" evidence="1">
    <location>
        <begin position="9"/>
        <end position="50"/>
    </location>
</feature>
<dbReference type="Gene3D" id="3.30.460.10">
    <property type="entry name" value="Beta Polymerase, domain 2"/>
    <property type="match status" value="1"/>
</dbReference>
<keyword evidence="3" id="KW-1185">Reference proteome</keyword>
<evidence type="ECO:0000259" key="1">
    <source>
        <dbReference type="Pfam" id="PF01909"/>
    </source>
</evidence>
<organism evidence="2 3">
    <name type="scientific">Ornithinimicrobium ciconiae</name>
    <dbReference type="NCBI Taxonomy" id="2594265"/>
    <lineage>
        <taxon>Bacteria</taxon>
        <taxon>Bacillati</taxon>
        <taxon>Actinomycetota</taxon>
        <taxon>Actinomycetes</taxon>
        <taxon>Micrococcales</taxon>
        <taxon>Ornithinimicrobiaceae</taxon>
        <taxon>Ornithinimicrobium</taxon>
    </lineage>
</organism>
<dbReference type="EMBL" id="CP041616">
    <property type="protein sequence ID" value="QDO87298.1"/>
    <property type="molecule type" value="Genomic_DNA"/>
</dbReference>
<reference evidence="2 3" key="1">
    <citation type="submission" date="2019-07" db="EMBL/GenBank/DDBJ databases">
        <title>complete genome sequencing of Ornithinimicrobium sp. H23M54.</title>
        <authorList>
            <person name="Bae J.-W."/>
            <person name="Lee S.-Y."/>
        </authorList>
    </citation>
    <scope>NUCLEOTIDE SEQUENCE [LARGE SCALE GENOMIC DNA]</scope>
    <source>
        <strain evidence="2 3">H23M54</strain>
    </source>
</reference>